<accession>A0A1W0XFG8</accession>
<evidence type="ECO:0000256" key="1">
    <source>
        <dbReference type="SAM" id="MobiDB-lite"/>
    </source>
</evidence>
<comment type="caution">
    <text evidence="2">The sequence shown here is derived from an EMBL/GenBank/DDBJ whole genome shotgun (WGS) entry which is preliminary data.</text>
</comment>
<dbReference type="EMBL" id="MTYJ01000001">
    <property type="protein sequence ID" value="OQV26112.1"/>
    <property type="molecule type" value="Genomic_DNA"/>
</dbReference>
<name>A0A1W0XFG8_HYPEX</name>
<proteinExistence type="predicted"/>
<dbReference type="AlphaFoldDB" id="A0A1W0XFG8"/>
<evidence type="ECO:0000313" key="2">
    <source>
        <dbReference type="EMBL" id="OQV26112.1"/>
    </source>
</evidence>
<organism evidence="2 3">
    <name type="scientific">Hypsibius exemplaris</name>
    <name type="common">Freshwater tardigrade</name>
    <dbReference type="NCBI Taxonomy" id="2072580"/>
    <lineage>
        <taxon>Eukaryota</taxon>
        <taxon>Metazoa</taxon>
        <taxon>Ecdysozoa</taxon>
        <taxon>Tardigrada</taxon>
        <taxon>Eutardigrada</taxon>
        <taxon>Parachela</taxon>
        <taxon>Hypsibioidea</taxon>
        <taxon>Hypsibiidae</taxon>
        <taxon>Hypsibius</taxon>
    </lineage>
</organism>
<keyword evidence="3" id="KW-1185">Reference proteome</keyword>
<sequence>MPLVICFGFVEDFVTLAGRPIRKAALDCTNLLADHKRDMCRPSMRELMPEGKRRKRNTVQKKPPKQKERPRKVLDPAMVEVVGVFFQCGSLG</sequence>
<evidence type="ECO:0000313" key="3">
    <source>
        <dbReference type="Proteomes" id="UP000192578"/>
    </source>
</evidence>
<gene>
    <name evidence="2" type="ORF">BV898_00236</name>
</gene>
<feature type="region of interest" description="Disordered" evidence="1">
    <location>
        <begin position="43"/>
        <end position="73"/>
    </location>
</feature>
<reference evidence="3" key="1">
    <citation type="submission" date="2017-01" db="EMBL/GenBank/DDBJ databases">
        <title>Comparative genomics of anhydrobiosis in the tardigrade Hypsibius dujardini.</title>
        <authorList>
            <person name="Yoshida Y."/>
            <person name="Koutsovoulos G."/>
            <person name="Laetsch D."/>
            <person name="Stevens L."/>
            <person name="Kumar S."/>
            <person name="Horikawa D."/>
            <person name="Ishino K."/>
            <person name="Komine S."/>
            <person name="Tomita M."/>
            <person name="Blaxter M."/>
            <person name="Arakawa K."/>
        </authorList>
    </citation>
    <scope>NUCLEOTIDE SEQUENCE [LARGE SCALE GENOMIC DNA]</scope>
    <source>
        <strain evidence="3">Z151</strain>
    </source>
</reference>
<feature type="compositionally biased region" description="Basic residues" evidence="1">
    <location>
        <begin position="52"/>
        <end position="64"/>
    </location>
</feature>
<protein>
    <submittedName>
        <fullName evidence="2">Uncharacterized protein</fullName>
    </submittedName>
</protein>
<dbReference type="Proteomes" id="UP000192578">
    <property type="component" value="Unassembled WGS sequence"/>
</dbReference>